<dbReference type="EMBL" id="AGNL01022711">
    <property type="protein sequence ID" value="EJK59550.1"/>
    <property type="molecule type" value="Genomic_DNA"/>
</dbReference>
<evidence type="ECO:0000256" key="1">
    <source>
        <dbReference type="SAM" id="MobiDB-lite"/>
    </source>
</evidence>
<gene>
    <name evidence="2" type="ORF">THAOC_20206</name>
</gene>
<reference evidence="2 3" key="1">
    <citation type="journal article" date="2012" name="Genome Biol.">
        <title>Genome and low-iron response of an oceanic diatom adapted to chronic iron limitation.</title>
        <authorList>
            <person name="Lommer M."/>
            <person name="Specht M."/>
            <person name="Roy A.S."/>
            <person name="Kraemer L."/>
            <person name="Andreson R."/>
            <person name="Gutowska M.A."/>
            <person name="Wolf J."/>
            <person name="Bergner S.V."/>
            <person name="Schilhabel M.B."/>
            <person name="Klostermeier U.C."/>
            <person name="Beiko R.G."/>
            <person name="Rosenstiel P."/>
            <person name="Hippler M."/>
            <person name="Laroche J."/>
        </authorList>
    </citation>
    <scope>NUCLEOTIDE SEQUENCE [LARGE SCALE GENOMIC DNA]</scope>
    <source>
        <strain evidence="2 3">CCMP1005</strain>
    </source>
</reference>
<keyword evidence="3" id="KW-1185">Reference proteome</keyword>
<feature type="region of interest" description="Disordered" evidence="1">
    <location>
        <begin position="36"/>
        <end position="97"/>
    </location>
</feature>
<proteinExistence type="predicted"/>
<evidence type="ECO:0000313" key="2">
    <source>
        <dbReference type="EMBL" id="EJK59550.1"/>
    </source>
</evidence>
<evidence type="ECO:0000313" key="3">
    <source>
        <dbReference type="Proteomes" id="UP000266841"/>
    </source>
</evidence>
<feature type="non-terminal residue" evidence="2">
    <location>
        <position position="97"/>
    </location>
</feature>
<name>K0S2T9_THAOC</name>
<dbReference type="Proteomes" id="UP000266841">
    <property type="component" value="Unassembled WGS sequence"/>
</dbReference>
<dbReference type="AlphaFoldDB" id="K0S2T9"/>
<accession>K0S2T9</accession>
<feature type="compositionally biased region" description="Basic and acidic residues" evidence="1">
    <location>
        <begin position="60"/>
        <end position="69"/>
    </location>
</feature>
<comment type="caution">
    <text evidence="2">The sequence shown here is derived from an EMBL/GenBank/DDBJ whole genome shotgun (WGS) entry which is preliminary data.</text>
</comment>
<organism evidence="2 3">
    <name type="scientific">Thalassiosira oceanica</name>
    <name type="common">Marine diatom</name>
    <dbReference type="NCBI Taxonomy" id="159749"/>
    <lineage>
        <taxon>Eukaryota</taxon>
        <taxon>Sar</taxon>
        <taxon>Stramenopiles</taxon>
        <taxon>Ochrophyta</taxon>
        <taxon>Bacillariophyta</taxon>
        <taxon>Coscinodiscophyceae</taxon>
        <taxon>Thalassiosirophycidae</taxon>
        <taxon>Thalassiosirales</taxon>
        <taxon>Thalassiosiraceae</taxon>
        <taxon>Thalassiosira</taxon>
    </lineage>
</organism>
<sequence length="97" mass="11017">MGDDAKWREGWEEEVGNAPKSLTRRWRVINITQRHMSLPPRPVPAPHDVRAKARARHAVPHRDVRERLGPDAAVHAPQGEADAVPRDERVNVRKQTG</sequence>
<protein>
    <submittedName>
        <fullName evidence="2">Uncharacterized protein</fullName>
    </submittedName>
</protein>